<name>X0TII9_9ZZZZ</name>
<dbReference type="EMBL" id="BARS01015091">
    <property type="protein sequence ID" value="GAF87076.1"/>
    <property type="molecule type" value="Genomic_DNA"/>
</dbReference>
<comment type="catalytic activity">
    <reaction evidence="8">
        <text>(1S,2R)-1-C-(indol-3-yl)glycerol 3-phosphate + L-serine = D-glyceraldehyde 3-phosphate + L-tryptophan + H2O</text>
        <dbReference type="Rhea" id="RHEA:10532"/>
        <dbReference type="ChEBI" id="CHEBI:15377"/>
        <dbReference type="ChEBI" id="CHEBI:33384"/>
        <dbReference type="ChEBI" id="CHEBI:57912"/>
        <dbReference type="ChEBI" id="CHEBI:58866"/>
        <dbReference type="ChEBI" id="CHEBI:59776"/>
        <dbReference type="EC" id="4.2.1.20"/>
    </reaction>
</comment>
<dbReference type="GO" id="GO:0004834">
    <property type="term" value="F:tryptophan synthase activity"/>
    <property type="evidence" value="ECO:0007669"/>
    <property type="project" value="UniProtKB-EC"/>
</dbReference>
<reference evidence="9" key="1">
    <citation type="journal article" date="2014" name="Front. Microbiol.">
        <title>High frequency of phylogenetically diverse reductive dehalogenase-homologous genes in deep subseafloor sedimentary metagenomes.</title>
        <authorList>
            <person name="Kawai M."/>
            <person name="Futagami T."/>
            <person name="Toyoda A."/>
            <person name="Takaki Y."/>
            <person name="Nishi S."/>
            <person name="Hori S."/>
            <person name="Arai W."/>
            <person name="Tsubouchi T."/>
            <person name="Morono Y."/>
            <person name="Uchiyama I."/>
            <person name="Ito T."/>
            <person name="Fujiyama A."/>
            <person name="Inagaki F."/>
            <person name="Takami H."/>
        </authorList>
    </citation>
    <scope>NUCLEOTIDE SEQUENCE</scope>
    <source>
        <strain evidence="9">Expedition CK06-06</strain>
    </source>
</reference>
<dbReference type="PROSITE" id="PS00167">
    <property type="entry name" value="TRP_SYNTHASE_ALPHA"/>
    <property type="match status" value="1"/>
</dbReference>
<dbReference type="EC" id="4.2.1.20" evidence="3"/>
<comment type="subunit">
    <text evidence="2">Tetramer of two alpha and two beta chains.</text>
</comment>
<evidence type="ECO:0000256" key="3">
    <source>
        <dbReference type="ARBA" id="ARBA00012043"/>
    </source>
</evidence>
<dbReference type="AlphaFoldDB" id="X0TII9"/>
<keyword evidence="4" id="KW-0028">Amino-acid biosynthesis</keyword>
<dbReference type="SUPFAM" id="SSF51366">
    <property type="entry name" value="Ribulose-phoshate binding barrel"/>
    <property type="match status" value="1"/>
</dbReference>
<accession>X0TII9</accession>
<evidence type="ECO:0000256" key="2">
    <source>
        <dbReference type="ARBA" id="ARBA00011270"/>
    </source>
</evidence>
<dbReference type="Pfam" id="PF00290">
    <property type="entry name" value="Trp_syntA"/>
    <property type="match status" value="1"/>
</dbReference>
<dbReference type="InterPro" id="IPR013785">
    <property type="entry name" value="Aldolase_TIM"/>
</dbReference>
<feature type="non-terminal residue" evidence="9">
    <location>
        <position position="121"/>
    </location>
</feature>
<keyword evidence="5" id="KW-0822">Tryptophan biosynthesis</keyword>
<dbReference type="InterPro" id="IPR018204">
    <property type="entry name" value="Trp_synthase_alpha_AS"/>
</dbReference>
<dbReference type="InterPro" id="IPR011060">
    <property type="entry name" value="RibuloseP-bd_barrel"/>
</dbReference>
<comment type="pathway">
    <text evidence="1">Amino-acid biosynthesis; L-tryptophan biosynthesis; L-tryptophan from chorismate: step 5/5.</text>
</comment>
<dbReference type="GO" id="GO:0005829">
    <property type="term" value="C:cytosol"/>
    <property type="evidence" value="ECO:0007669"/>
    <property type="project" value="TreeGrafter"/>
</dbReference>
<evidence type="ECO:0000256" key="8">
    <source>
        <dbReference type="ARBA" id="ARBA00049047"/>
    </source>
</evidence>
<dbReference type="InterPro" id="IPR002028">
    <property type="entry name" value="Trp_synthase_suA"/>
</dbReference>
<evidence type="ECO:0000256" key="1">
    <source>
        <dbReference type="ARBA" id="ARBA00004733"/>
    </source>
</evidence>
<evidence type="ECO:0000256" key="7">
    <source>
        <dbReference type="ARBA" id="ARBA00023239"/>
    </source>
</evidence>
<evidence type="ECO:0000256" key="5">
    <source>
        <dbReference type="ARBA" id="ARBA00022822"/>
    </source>
</evidence>
<dbReference type="PANTHER" id="PTHR43406:SF1">
    <property type="entry name" value="TRYPTOPHAN SYNTHASE ALPHA CHAIN, CHLOROPLASTIC"/>
    <property type="match status" value="1"/>
</dbReference>
<keyword evidence="6" id="KW-0057">Aromatic amino acid biosynthesis</keyword>
<comment type="caution">
    <text evidence="9">The sequence shown here is derived from an EMBL/GenBank/DDBJ whole genome shotgun (WGS) entry which is preliminary data.</text>
</comment>
<dbReference type="PANTHER" id="PTHR43406">
    <property type="entry name" value="TRYPTOPHAN SYNTHASE, ALPHA CHAIN"/>
    <property type="match status" value="1"/>
</dbReference>
<keyword evidence="7" id="KW-0456">Lyase</keyword>
<gene>
    <name evidence="9" type="ORF">S01H1_25048</name>
</gene>
<evidence type="ECO:0000256" key="4">
    <source>
        <dbReference type="ARBA" id="ARBA00022605"/>
    </source>
</evidence>
<organism evidence="9">
    <name type="scientific">marine sediment metagenome</name>
    <dbReference type="NCBI Taxonomy" id="412755"/>
    <lineage>
        <taxon>unclassified sequences</taxon>
        <taxon>metagenomes</taxon>
        <taxon>ecological metagenomes</taxon>
    </lineage>
</organism>
<protein>
    <recommendedName>
        <fullName evidence="3">tryptophan synthase</fullName>
        <ecNumber evidence="3">4.2.1.20</ecNumber>
    </recommendedName>
</protein>
<dbReference type="NCBIfam" id="TIGR00262">
    <property type="entry name" value="trpA"/>
    <property type="match status" value="1"/>
</dbReference>
<evidence type="ECO:0000256" key="6">
    <source>
        <dbReference type="ARBA" id="ARBA00023141"/>
    </source>
</evidence>
<dbReference type="CDD" id="cd04724">
    <property type="entry name" value="Tryptophan_synthase_alpha"/>
    <property type="match status" value="1"/>
</dbReference>
<dbReference type="Gene3D" id="3.20.20.70">
    <property type="entry name" value="Aldolase class I"/>
    <property type="match status" value="1"/>
</dbReference>
<sequence length="121" mass="13093">MSRIASTLARRKALITYLTVGYPSVSMTLEVVPALASWGCDIVELGIPFSDPLADGATIQKASYQALENKVTPEMCLDVASQLRRKVDIPLVFMTYYNPVFSFGPKAFCQASAEAGIDGLI</sequence>
<dbReference type="UniPathway" id="UPA00035">
    <property type="reaction ID" value="UER00044"/>
</dbReference>
<evidence type="ECO:0000313" key="9">
    <source>
        <dbReference type="EMBL" id="GAF87076.1"/>
    </source>
</evidence>
<proteinExistence type="predicted"/>